<evidence type="ECO:0000313" key="3">
    <source>
        <dbReference type="Proteomes" id="UP000435187"/>
    </source>
</evidence>
<dbReference type="EMBL" id="WJEE01000017">
    <property type="protein sequence ID" value="MRI66587.1"/>
    <property type="molecule type" value="Genomic_DNA"/>
</dbReference>
<feature type="region of interest" description="Disordered" evidence="1">
    <location>
        <begin position="143"/>
        <end position="179"/>
    </location>
</feature>
<dbReference type="AlphaFoldDB" id="A0A6N7QWU4"/>
<protein>
    <recommendedName>
        <fullName evidence="4">YqfQ-like protein</fullName>
    </recommendedName>
</protein>
<organism evidence="2 3">
    <name type="scientific">Gracilibacillus thailandensis</name>
    <dbReference type="NCBI Taxonomy" id="563735"/>
    <lineage>
        <taxon>Bacteria</taxon>
        <taxon>Bacillati</taxon>
        <taxon>Bacillota</taxon>
        <taxon>Bacilli</taxon>
        <taxon>Bacillales</taxon>
        <taxon>Bacillaceae</taxon>
        <taxon>Gracilibacillus</taxon>
    </lineage>
</organism>
<sequence>MNIYYINMLYGRRMYMFRPPNQPPMFPQQNIPTQGLFPRGPVPNQMTNPTGLQGILQRFLPSQASNMTQATNMAAGSGSNLMGTLNNVQQVLKVAQQATPLIKEYGPMIKNAPKLINMMKALNEINEDEDDNEIVDDVEEEIEEAEELTITESTSSSQKQAKNKVKPIRTSESQPKLFI</sequence>
<reference evidence="2 3" key="1">
    <citation type="submission" date="2019-10" db="EMBL/GenBank/DDBJ databases">
        <title>Gracilibacillus salitolerans sp. nov., a moderate halophile isolated from a saline soil in northwest China.</title>
        <authorList>
            <person name="Gan L."/>
        </authorList>
    </citation>
    <scope>NUCLEOTIDE SEQUENCE [LARGE SCALE GENOMIC DNA]</scope>
    <source>
        <strain evidence="2 3">TP2-8</strain>
    </source>
</reference>
<keyword evidence="3" id="KW-1185">Reference proteome</keyword>
<accession>A0A6N7QWU4</accession>
<dbReference type="Proteomes" id="UP000435187">
    <property type="component" value="Unassembled WGS sequence"/>
</dbReference>
<gene>
    <name evidence="2" type="ORF">GH885_09515</name>
</gene>
<evidence type="ECO:0000256" key="1">
    <source>
        <dbReference type="SAM" id="MobiDB-lite"/>
    </source>
</evidence>
<comment type="caution">
    <text evidence="2">The sequence shown here is derived from an EMBL/GenBank/DDBJ whole genome shotgun (WGS) entry which is preliminary data.</text>
</comment>
<dbReference type="Pfam" id="PF14181">
    <property type="entry name" value="YqfQ"/>
    <property type="match status" value="1"/>
</dbReference>
<name>A0A6N7QWU4_9BACI</name>
<proteinExistence type="predicted"/>
<dbReference type="InterPro" id="IPR025571">
    <property type="entry name" value="YqfQ"/>
</dbReference>
<feature type="compositionally biased region" description="Polar residues" evidence="1">
    <location>
        <begin position="170"/>
        <end position="179"/>
    </location>
</feature>
<evidence type="ECO:0008006" key="4">
    <source>
        <dbReference type="Google" id="ProtNLM"/>
    </source>
</evidence>
<evidence type="ECO:0000313" key="2">
    <source>
        <dbReference type="EMBL" id="MRI66587.1"/>
    </source>
</evidence>